<dbReference type="CDD" id="cd00067">
    <property type="entry name" value="GAL4"/>
    <property type="match status" value="1"/>
</dbReference>
<proteinExistence type="predicted"/>
<dbReference type="Pfam" id="PF00172">
    <property type="entry name" value="Zn_clus"/>
    <property type="match status" value="1"/>
</dbReference>
<dbReference type="GO" id="GO:0008270">
    <property type="term" value="F:zinc ion binding"/>
    <property type="evidence" value="ECO:0007669"/>
    <property type="project" value="InterPro"/>
</dbReference>
<dbReference type="GO" id="GO:0005634">
    <property type="term" value="C:nucleus"/>
    <property type="evidence" value="ECO:0007669"/>
    <property type="project" value="UniProtKB-SubCell"/>
</dbReference>
<evidence type="ECO:0000256" key="8">
    <source>
        <dbReference type="SAM" id="MobiDB-lite"/>
    </source>
</evidence>
<evidence type="ECO:0000256" key="2">
    <source>
        <dbReference type="ARBA" id="ARBA00022723"/>
    </source>
</evidence>
<evidence type="ECO:0000256" key="6">
    <source>
        <dbReference type="ARBA" id="ARBA00023163"/>
    </source>
</evidence>
<dbReference type="AlphaFoldDB" id="A0A9W9PQU2"/>
<keyword evidence="4" id="KW-0805">Transcription regulation</keyword>
<evidence type="ECO:0000256" key="5">
    <source>
        <dbReference type="ARBA" id="ARBA00023125"/>
    </source>
</evidence>
<dbReference type="GO" id="GO:0000981">
    <property type="term" value="F:DNA-binding transcription factor activity, RNA polymerase II-specific"/>
    <property type="evidence" value="ECO:0007669"/>
    <property type="project" value="InterPro"/>
</dbReference>
<name>A0A9W9PQU2_9EURO</name>
<gene>
    <name evidence="10" type="ORF">N7476_009756</name>
</gene>
<dbReference type="SMART" id="SM00066">
    <property type="entry name" value="GAL4"/>
    <property type="match status" value="1"/>
</dbReference>
<evidence type="ECO:0000313" key="10">
    <source>
        <dbReference type="EMBL" id="KAJ5302957.1"/>
    </source>
</evidence>
<dbReference type="SUPFAM" id="SSF57701">
    <property type="entry name" value="Zn2/Cys6 DNA-binding domain"/>
    <property type="match status" value="1"/>
</dbReference>
<keyword evidence="2" id="KW-0479">Metal-binding</keyword>
<dbReference type="InterPro" id="IPR036864">
    <property type="entry name" value="Zn2-C6_fun-type_DNA-bd_sf"/>
</dbReference>
<dbReference type="GO" id="GO:0003677">
    <property type="term" value="F:DNA binding"/>
    <property type="evidence" value="ECO:0007669"/>
    <property type="project" value="UniProtKB-KW"/>
</dbReference>
<evidence type="ECO:0000256" key="3">
    <source>
        <dbReference type="ARBA" id="ARBA00022833"/>
    </source>
</evidence>
<dbReference type="PANTHER" id="PTHR31668:SF18">
    <property type="entry name" value="MALTOSE FERMENTATION REGULATORY PROTEIN MAL13-RELATED"/>
    <property type="match status" value="1"/>
</dbReference>
<keyword evidence="3" id="KW-0862">Zinc</keyword>
<accession>A0A9W9PQU2</accession>
<protein>
    <recommendedName>
        <fullName evidence="9">Zn(2)-C6 fungal-type domain-containing protein</fullName>
    </recommendedName>
</protein>
<evidence type="ECO:0000313" key="11">
    <source>
        <dbReference type="Proteomes" id="UP001147746"/>
    </source>
</evidence>
<sequence>MSPKRACDACISRKVKCNGSWPCDTCRNAVKRVPCTYLRPVRKRGPKARRVTWGLDSDIPFESSSNGSQGWSSLDDVLDDSKRAREIQESYMPRRISKRILAPIIRLYQEYSYSVWPVVDTDVLLGDLDDIEPEKISNGSKYLACLATALCAATMAQLHLAPVVDGSQILDSSSMAQACLRMRGSCDSQGEDLDISSVLVSFFLHVYHAKVNQRNSAMMYIQEAISRAKILRLDEGSLQESIDSGLGSHLIANKELVFPLLWVSERGWALHLGLSPSCLDRPALPDLEDYRDADIHVQGLLDLVRLFTAFDQISVRRKPSLGITSATELTEIENKLSSLCLSISDQVTTRTADCHITREWMRTIIWQEALSVGLLSSASFADVMTFGFPAQVGHDLLQALRCFSQSDLLPLGRDQLLKCFEVANSLADTVLLTSLSSPPGFELGPQDFLHALYQKLAPFLEQDDVLNSILRTKTAEVLVMTPARLLTRQLGDNGFQGHESGKEKGQLNNSSSSWK</sequence>
<evidence type="ECO:0000256" key="4">
    <source>
        <dbReference type="ARBA" id="ARBA00023015"/>
    </source>
</evidence>
<feature type="domain" description="Zn(2)-C6 fungal-type" evidence="9">
    <location>
        <begin position="6"/>
        <end position="37"/>
    </location>
</feature>
<comment type="caution">
    <text evidence="10">The sequence shown here is derived from an EMBL/GenBank/DDBJ whole genome shotgun (WGS) entry which is preliminary data.</text>
</comment>
<reference evidence="10" key="2">
    <citation type="journal article" date="2023" name="IMA Fungus">
        <title>Comparative genomic study of the Penicillium genus elucidates a diverse pangenome and 15 lateral gene transfer events.</title>
        <authorList>
            <person name="Petersen C."/>
            <person name="Sorensen T."/>
            <person name="Nielsen M.R."/>
            <person name="Sondergaard T.E."/>
            <person name="Sorensen J.L."/>
            <person name="Fitzpatrick D.A."/>
            <person name="Frisvad J.C."/>
            <person name="Nielsen K.L."/>
        </authorList>
    </citation>
    <scope>NUCLEOTIDE SEQUENCE</scope>
    <source>
        <strain evidence="10">IBT 21472</strain>
    </source>
</reference>
<dbReference type="PROSITE" id="PS50048">
    <property type="entry name" value="ZN2_CY6_FUNGAL_2"/>
    <property type="match status" value="1"/>
</dbReference>
<evidence type="ECO:0000256" key="7">
    <source>
        <dbReference type="ARBA" id="ARBA00023242"/>
    </source>
</evidence>
<comment type="subcellular location">
    <subcellularLocation>
        <location evidence="1">Nucleus</location>
    </subcellularLocation>
</comment>
<keyword evidence="7" id="KW-0539">Nucleus</keyword>
<reference evidence="10" key="1">
    <citation type="submission" date="2022-12" db="EMBL/GenBank/DDBJ databases">
        <authorList>
            <person name="Petersen C."/>
        </authorList>
    </citation>
    <scope>NUCLEOTIDE SEQUENCE</scope>
    <source>
        <strain evidence="10">IBT 21472</strain>
    </source>
</reference>
<feature type="region of interest" description="Disordered" evidence="8">
    <location>
        <begin position="491"/>
        <end position="515"/>
    </location>
</feature>
<organism evidence="10 11">
    <name type="scientific">Penicillium atrosanguineum</name>
    <dbReference type="NCBI Taxonomy" id="1132637"/>
    <lineage>
        <taxon>Eukaryota</taxon>
        <taxon>Fungi</taxon>
        <taxon>Dikarya</taxon>
        <taxon>Ascomycota</taxon>
        <taxon>Pezizomycotina</taxon>
        <taxon>Eurotiomycetes</taxon>
        <taxon>Eurotiomycetidae</taxon>
        <taxon>Eurotiales</taxon>
        <taxon>Aspergillaceae</taxon>
        <taxon>Penicillium</taxon>
    </lineage>
</organism>
<dbReference type="PANTHER" id="PTHR31668">
    <property type="entry name" value="GLUCOSE TRANSPORT TRANSCRIPTION REGULATOR RGT1-RELATED-RELATED"/>
    <property type="match status" value="1"/>
</dbReference>
<dbReference type="InterPro" id="IPR050797">
    <property type="entry name" value="Carb_Metab_Trans_Reg"/>
</dbReference>
<dbReference type="Proteomes" id="UP001147746">
    <property type="component" value="Unassembled WGS sequence"/>
</dbReference>
<evidence type="ECO:0000256" key="1">
    <source>
        <dbReference type="ARBA" id="ARBA00004123"/>
    </source>
</evidence>
<dbReference type="InterPro" id="IPR001138">
    <property type="entry name" value="Zn2Cys6_DnaBD"/>
</dbReference>
<keyword evidence="6" id="KW-0804">Transcription</keyword>
<dbReference type="Gene3D" id="4.10.240.10">
    <property type="entry name" value="Zn(2)-C6 fungal-type DNA-binding domain"/>
    <property type="match status" value="1"/>
</dbReference>
<keyword evidence="11" id="KW-1185">Reference proteome</keyword>
<keyword evidence="5" id="KW-0238">DNA-binding</keyword>
<feature type="compositionally biased region" description="Polar residues" evidence="8">
    <location>
        <begin position="506"/>
        <end position="515"/>
    </location>
</feature>
<evidence type="ECO:0000259" key="9">
    <source>
        <dbReference type="PROSITE" id="PS50048"/>
    </source>
</evidence>
<dbReference type="EMBL" id="JAPZBO010000009">
    <property type="protein sequence ID" value="KAJ5302957.1"/>
    <property type="molecule type" value="Genomic_DNA"/>
</dbReference>